<protein>
    <submittedName>
        <fullName evidence="1">Uncharacterized protein</fullName>
    </submittedName>
</protein>
<dbReference type="RefSeq" id="WP_187578152.1">
    <property type="nucleotide sequence ID" value="NZ_CP060713.1"/>
</dbReference>
<name>A0A7G9R9N5_9ACTN</name>
<accession>A0A7G9R9N5</accession>
<evidence type="ECO:0000313" key="1">
    <source>
        <dbReference type="EMBL" id="QNN52310.1"/>
    </source>
</evidence>
<organism evidence="1 2">
    <name type="scientific">Nocardioides mesophilus</name>
    <dbReference type="NCBI Taxonomy" id="433659"/>
    <lineage>
        <taxon>Bacteria</taxon>
        <taxon>Bacillati</taxon>
        <taxon>Actinomycetota</taxon>
        <taxon>Actinomycetes</taxon>
        <taxon>Propionibacteriales</taxon>
        <taxon>Nocardioidaceae</taxon>
        <taxon>Nocardioides</taxon>
    </lineage>
</organism>
<dbReference type="AlphaFoldDB" id="A0A7G9R9N5"/>
<dbReference type="KEGG" id="nmes:H9L09_17770"/>
<reference evidence="1 2" key="1">
    <citation type="submission" date="2020-08" db="EMBL/GenBank/DDBJ databases">
        <title>Genome sequence of Nocardioides mesophilus KACC 16243T.</title>
        <authorList>
            <person name="Hyun D.-W."/>
            <person name="Bae J.-W."/>
        </authorList>
    </citation>
    <scope>NUCLEOTIDE SEQUENCE [LARGE SCALE GENOMIC DNA]</scope>
    <source>
        <strain evidence="1 2">KACC 16243</strain>
    </source>
</reference>
<proteinExistence type="predicted"/>
<dbReference type="Proteomes" id="UP000515947">
    <property type="component" value="Chromosome"/>
</dbReference>
<gene>
    <name evidence="1" type="ORF">H9L09_17770</name>
</gene>
<keyword evidence="2" id="KW-1185">Reference proteome</keyword>
<sequence>MPTPDWIEHRRPDGELLGWMVPAGDGFHIIDLLGRQRTESPADWPDAEEALETLGIGYLANRYSLRLSDGGERRVRIGEVNRSSIVVLADEFGSASAVGARPQVFELPFPAPETLRSLD</sequence>
<dbReference type="EMBL" id="CP060713">
    <property type="protein sequence ID" value="QNN52310.1"/>
    <property type="molecule type" value="Genomic_DNA"/>
</dbReference>
<evidence type="ECO:0000313" key="2">
    <source>
        <dbReference type="Proteomes" id="UP000515947"/>
    </source>
</evidence>